<evidence type="ECO:0000259" key="2">
    <source>
        <dbReference type="Pfam" id="PF13193"/>
    </source>
</evidence>
<evidence type="ECO:0000313" key="3">
    <source>
        <dbReference type="EMBL" id="GEO94807.1"/>
    </source>
</evidence>
<protein>
    <submittedName>
        <fullName evidence="3">AMP-dependent synthetase</fullName>
    </submittedName>
</protein>
<gene>
    <name evidence="3" type="ORF">KTU01_09300</name>
</gene>
<accession>A0A512IAZ2</accession>
<dbReference type="InterPro" id="IPR042099">
    <property type="entry name" value="ANL_N_sf"/>
</dbReference>
<dbReference type="InterPro" id="IPR020845">
    <property type="entry name" value="AMP-binding_CS"/>
</dbReference>
<dbReference type="InterPro" id="IPR000873">
    <property type="entry name" value="AMP-dep_synth/lig_dom"/>
</dbReference>
<dbReference type="PANTHER" id="PTHR43767">
    <property type="entry name" value="LONG-CHAIN-FATTY-ACID--COA LIGASE"/>
    <property type="match status" value="1"/>
</dbReference>
<feature type="domain" description="AMP-binding enzyme C-terminal" evidence="2">
    <location>
        <begin position="411"/>
        <end position="490"/>
    </location>
</feature>
<dbReference type="EMBL" id="BJZS01000027">
    <property type="protein sequence ID" value="GEO94807.1"/>
    <property type="molecule type" value="Genomic_DNA"/>
</dbReference>
<name>A0A512IAZ2_9MICC</name>
<feature type="domain" description="AMP-dependent synthetase/ligase" evidence="1">
    <location>
        <begin position="9"/>
        <end position="361"/>
    </location>
</feature>
<dbReference type="RefSeq" id="WP_062736776.1">
    <property type="nucleotide sequence ID" value="NZ_BJZS01000027.1"/>
</dbReference>
<evidence type="ECO:0000259" key="1">
    <source>
        <dbReference type="Pfam" id="PF00501"/>
    </source>
</evidence>
<dbReference type="AlphaFoldDB" id="A0A512IAZ2"/>
<dbReference type="Gene3D" id="3.30.300.30">
    <property type="match status" value="1"/>
</dbReference>
<dbReference type="GO" id="GO:0016877">
    <property type="term" value="F:ligase activity, forming carbon-sulfur bonds"/>
    <property type="evidence" value="ECO:0007669"/>
    <property type="project" value="UniProtKB-ARBA"/>
</dbReference>
<dbReference type="InterPro" id="IPR050237">
    <property type="entry name" value="ATP-dep_AMP-bd_enzyme"/>
</dbReference>
<dbReference type="Pfam" id="PF00501">
    <property type="entry name" value="AMP-binding"/>
    <property type="match status" value="1"/>
</dbReference>
<dbReference type="Gene3D" id="3.40.50.12780">
    <property type="entry name" value="N-terminal domain of ligase-like"/>
    <property type="match status" value="1"/>
</dbReference>
<evidence type="ECO:0000313" key="4">
    <source>
        <dbReference type="Proteomes" id="UP000321103"/>
    </source>
</evidence>
<dbReference type="STRING" id="388357.GCA_001580365_03451"/>
<organism evidence="3 4">
    <name type="scientific">Kocuria turfanensis</name>
    <dbReference type="NCBI Taxonomy" id="388357"/>
    <lineage>
        <taxon>Bacteria</taxon>
        <taxon>Bacillati</taxon>
        <taxon>Actinomycetota</taxon>
        <taxon>Actinomycetes</taxon>
        <taxon>Micrococcales</taxon>
        <taxon>Micrococcaceae</taxon>
        <taxon>Kocuria</taxon>
    </lineage>
</organism>
<reference evidence="3 4" key="1">
    <citation type="submission" date="2019-07" db="EMBL/GenBank/DDBJ databases">
        <title>Whole genome shotgun sequence of Kocuria turfanensis NBRC 107627.</title>
        <authorList>
            <person name="Hosoyama A."/>
            <person name="Uohara A."/>
            <person name="Ohji S."/>
            <person name="Ichikawa N."/>
        </authorList>
    </citation>
    <scope>NUCLEOTIDE SEQUENCE [LARGE SCALE GENOMIC DNA]</scope>
    <source>
        <strain evidence="3 4">NBRC 107627</strain>
    </source>
</reference>
<dbReference type="PANTHER" id="PTHR43767:SF12">
    <property type="entry name" value="AMP-DEPENDENT SYNTHETASE AND LIGASE"/>
    <property type="match status" value="1"/>
</dbReference>
<dbReference type="InterPro" id="IPR045851">
    <property type="entry name" value="AMP-bd_C_sf"/>
</dbReference>
<dbReference type="PROSITE" id="PS00455">
    <property type="entry name" value="AMP_BINDING"/>
    <property type="match status" value="1"/>
</dbReference>
<dbReference type="CDD" id="cd05936">
    <property type="entry name" value="FC-FACS_FadD_like"/>
    <property type="match status" value="1"/>
</dbReference>
<dbReference type="Proteomes" id="UP000321103">
    <property type="component" value="Unassembled WGS sequence"/>
</dbReference>
<sequence length="500" mass="53467">MPNLASLLADTAARHPDRPAVVLDDRVLGYAELDGLAARTAGLLHAAGVRAGDRVALIAPNVPQMPIAYYGALRAGAVVVPLNPLLTPRELAHHFRDAEVTAVVVWEAMAEAARAALADLGLEVPVLELGAGTGQQLAAADPLPGIVERAADDMAVLLYTSGTTGRPKGAMLTHDNLLGNAAMVVDLFRITEQDVFFGGLPFFHVFGQTVALNAVVAAGAAVTLLPRFAPRTVLEILARDGVTVFAGVPSMYVALLEALGERAASFPALRAAISGGAALPVEVLRRFEEAFGTRLLEGYGLSETSPVVCFNRFEGPRRPGSIGTAVPGADLRVLDDRGRELPRGEVGELAVAGRYVMAGYWRNPEATEAAIRHGWFRTGDLARVDEDGLHYIVDRKKDMVLRGGYNVYPREVEEVLYEHPAVAEVAVVGVPDEAQGQEVAAFVVLTAEAAADGERLVPELRSWVRERLASYKRPRLYRIVGSLPKGPTGKILKREVERLA</sequence>
<proteinExistence type="predicted"/>
<dbReference type="Pfam" id="PF13193">
    <property type="entry name" value="AMP-binding_C"/>
    <property type="match status" value="1"/>
</dbReference>
<dbReference type="SUPFAM" id="SSF56801">
    <property type="entry name" value="Acetyl-CoA synthetase-like"/>
    <property type="match status" value="1"/>
</dbReference>
<dbReference type="InterPro" id="IPR025110">
    <property type="entry name" value="AMP-bd_C"/>
</dbReference>
<comment type="caution">
    <text evidence="3">The sequence shown here is derived from an EMBL/GenBank/DDBJ whole genome shotgun (WGS) entry which is preliminary data.</text>
</comment>
<keyword evidence="4" id="KW-1185">Reference proteome</keyword>